<dbReference type="SUPFAM" id="SSF47413">
    <property type="entry name" value="lambda repressor-like DNA-binding domains"/>
    <property type="match status" value="1"/>
</dbReference>
<dbReference type="Gene3D" id="1.10.260.40">
    <property type="entry name" value="lambda repressor-like DNA-binding domains"/>
    <property type="match status" value="1"/>
</dbReference>
<dbReference type="PROSITE" id="PS50943">
    <property type="entry name" value="HTH_CROC1"/>
    <property type="match status" value="1"/>
</dbReference>
<reference evidence="3" key="1">
    <citation type="journal article" date="2021" name="PeerJ">
        <title>Extensive microbial diversity within the chicken gut microbiome revealed by metagenomics and culture.</title>
        <authorList>
            <person name="Gilroy R."/>
            <person name="Ravi A."/>
            <person name="Getino M."/>
            <person name="Pursley I."/>
            <person name="Horton D.L."/>
            <person name="Alikhan N.F."/>
            <person name="Baker D."/>
            <person name="Gharbi K."/>
            <person name="Hall N."/>
            <person name="Watson M."/>
            <person name="Adriaenssens E.M."/>
            <person name="Foster-Nyarko E."/>
            <person name="Jarju S."/>
            <person name="Secka A."/>
            <person name="Antonio M."/>
            <person name="Oren A."/>
            <person name="Chaudhuri R.R."/>
            <person name="La Ragione R."/>
            <person name="Hildebrand F."/>
            <person name="Pallen M.J."/>
        </authorList>
    </citation>
    <scope>NUCLEOTIDE SEQUENCE</scope>
    <source>
        <strain evidence="3">ChiGjej1B1-1692</strain>
    </source>
</reference>
<dbReference type="GO" id="GO:0003677">
    <property type="term" value="F:DNA binding"/>
    <property type="evidence" value="ECO:0007669"/>
    <property type="project" value="UniProtKB-KW"/>
</dbReference>
<dbReference type="Pfam" id="PF01381">
    <property type="entry name" value="HTH_3"/>
    <property type="match status" value="1"/>
</dbReference>
<dbReference type="InterPro" id="IPR010982">
    <property type="entry name" value="Lambda_DNA-bd_dom_sf"/>
</dbReference>
<evidence type="ECO:0000313" key="3">
    <source>
        <dbReference type="EMBL" id="HJC39430.1"/>
    </source>
</evidence>
<protein>
    <submittedName>
        <fullName evidence="3">Helix-turn-helix domain-containing protein</fullName>
    </submittedName>
</protein>
<dbReference type="SMART" id="SM00530">
    <property type="entry name" value="HTH_XRE"/>
    <property type="match status" value="1"/>
</dbReference>
<keyword evidence="1" id="KW-0238">DNA-binding</keyword>
<feature type="domain" description="HTH cro/C1-type" evidence="2">
    <location>
        <begin position="6"/>
        <end position="60"/>
    </location>
</feature>
<dbReference type="EMBL" id="DWWK01000162">
    <property type="protein sequence ID" value="HJC39430.1"/>
    <property type="molecule type" value="Genomic_DNA"/>
</dbReference>
<evidence type="ECO:0000259" key="2">
    <source>
        <dbReference type="PROSITE" id="PS50943"/>
    </source>
</evidence>
<gene>
    <name evidence="3" type="ORF">H9757_10290</name>
</gene>
<name>A0A9D2NVY4_9FIRM</name>
<dbReference type="InterPro" id="IPR001387">
    <property type="entry name" value="Cro/C1-type_HTH"/>
</dbReference>
<evidence type="ECO:0000256" key="1">
    <source>
        <dbReference type="ARBA" id="ARBA00023125"/>
    </source>
</evidence>
<dbReference type="CDD" id="cd00093">
    <property type="entry name" value="HTH_XRE"/>
    <property type="match status" value="1"/>
</dbReference>
<sequence length="120" mass="14156">MLENRVRELRKERGLKQDELAARINVSQQTISRIEKGENSLPADILVHLSKFFHVSTDYILRLSDVRMISEYRIEVEKTIERNMEFCRIYERLDKKNQELVCSLMEQLETGQEKGKANKG</sequence>
<organism evidence="3 4">
    <name type="scientific">Candidatus Mediterraneibacter faecigallinarum</name>
    <dbReference type="NCBI Taxonomy" id="2838669"/>
    <lineage>
        <taxon>Bacteria</taxon>
        <taxon>Bacillati</taxon>
        <taxon>Bacillota</taxon>
        <taxon>Clostridia</taxon>
        <taxon>Lachnospirales</taxon>
        <taxon>Lachnospiraceae</taxon>
        <taxon>Mediterraneibacter</taxon>
    </lineage>
</organism>
<evidence type="ECO:0000313" key="4">
    <source>
        <dbReference type="Proteomes" id="UP000823894"/>
    </source>
</evidence>
<dbReference type="PANTHER" id="PTHR46558:SF11">
    <property type="entry name" value="HTH-TYPE TRANSCRIPTIONAL REGULATOR XRE"/>
    <property type="match status" value="1"/>
</dbReference>
<dbReference type="Proteomes" id="UP000823894">
    <property type="component" value="Unassembled WGS sequence"/>
</dbReference>
<proteinExistence type="predicted"/>
<accession>A0A9D2NVY4</accession>
<comment type="caution">
    <text evidence="3">The sequence shown here is derived from an EMBL/GenBank/DDBJ whole genome shotgun (WGS) entry which is preliminary data.</text>
</comment>
<reference evidence="3" key="2">
    <citation type="submission" date="2021-04" db="EMBL/GenBank/DDBJ databases">
        <authorList>
            <person name="Gilroy R."/>
        </authorList>
    </citation>
    <scope>NUCLEOTIDE SEQUENCE</scope>
    <source>
        <strain evidence="3">ChiGjej1B1-1692</strain>
    </source>
</reference>
<dbReference type="AlphaFoldDB" id="A0A9D2NVY4"/>
<dbReference type="PANTHER" id="PTHR46558">
    <property type="entry name" value="TRACRIPTIONAL REGULATORY PROTEIN-RELATED-RELATED"/>
    <property type="match status" value="1"/>
</dbReference>